<dbReference type="Proteomes" id="UP000027138">
    <property type="component" value="Unassembled WGS sequence"/>
</dbReference>
<reference evidence="1 2" key="1">
    <citation type="journal article" date="2014" name="PLoS ONE">
        <title>Global Analysis of Gene Expression Profiles in Physic Nut (Jatropha curcas L.) Seedlings Exposed to Salt Stress.</title>
        <authorList>
            <person name="Zhang L."/>
            <person name="Zhang C."/>
            <person name="Wu P."/>
            <person name="Chen Y."/>
            <person name="Li M."/>
            <person name="Jiang H."/>
            <person name="Wu G."/>
        </authorList>
    </citation>
    <scope>NUCLEOTIDE SEQUENCE [LARGE SCALE GENOMIC DNA]</scope>
    <source>
        <strain evidence="2">cv. GZQX0401</strain>
        <tissue evidence="1">Young leaves</tissue>
    </source>
</reference>
<dbReference type="AlphaFoldDB" id="A0A067LC09"/>
<accession>A0A067LC09</accession>
<evidence type="ECO:0000313" key="1">
    <source>
        <dbReference type="EMBL" id="KDP46026.1"/>
    </source>
</evidence>
<protein>
    <submittedName>
        <fullName evidence="1">Uncharacterized protein</fullName>
    </submittedName>
</protein>
<evidence type="ECO:0000313" key="2">
    <source>
        <dbReference type="Proteomes" id="UP000027138"/>
    </source>
</evidence>
<proteinExistence type="predicted"/>
<dbReference type="EMBL" id="KK914222">
    <property type="protein sequence ID" value="KDP46026.1"/>
    <property type="molecule type" value="Genomic_DNA"/>
</dbReference>
<name>A0A067LC09_JATCU</name>
<keyword evidence="2" id="KW-1185">Reference proteome</keyword>
<sequence length="60" mass="5997">MSSAAACGSSAETSRGVGISLSAEVPVPSAFPAVVAGVFSIMIPCNACCQSRVNYVTEKS</sequence>
<gene>
    <name evidence="1" type="ORF">JCGZ_13472</name>
</gene>
<organism evidence="1 2">
    <name type="scientific">Jatropha curcas</name>
    <name type="common">Barbados nut</name>
    <dbReference type="NCBI Taxonomy" id="180498"/>
    <lineage>
        <taxon>Eukaryota</taxon>
        <taxon>Viridiplantae</taxon>
        <taxon>Streptophyta</taxon>
        <taxon>Embryophyta</taxon>
        <taxon>Tracheophyta</taxon>
        <taxon>Spermatophyta</taxon>
        <taxon>Magnoliopsida</taxon>
        <taxon>eudicotyledons</taxon>
        <taxon>Gunneridae</taxon>
        <taxon>Pentapetalae</taxon>
        <taxon>rosids</taxon>
        <taxon>fabids</taxon>
        <taxon>Malpighiales</taxon>
        <taxon>Euphorbiaceae</taxon>
        <taxon>Crotonoideae</taxon>
        <taxon>Jatropheae</taxon>
        <taxon>Jatropha</taxon>
    </lineage>
</organism>